<sequence>MKFVVFACLMVLLVAQHHLPVQCKKMNIEELKGFSKPLTKSCKTKTGISEVILAQVAKREFADDPVLKCYFKCIAQMGKMMDKKGNLILENMLKQVELLIIEELSPRVKKVFTQCFEEMTVKEPCQLAFDFIMCIERTDQELNIIV</sequence>
<dbReference type="PANTHER" id="PTHR21364:SF1">
    <property type="entry name" value="GENERAL ODORANT-BINDING PROTEIN LUSH"/>
    <property type="match status" value="1"/>
</dbReference>
<evidence type="ECO:0000256" key="1">
    <source>
        <dbReference type="SAM" id="SignalP"/>
    </source>
</evidence>
<dbReference type="Pfam" id="PF01395">
    <property type="entry name" value="PBP_GOBP"/>
    <property type="match status" value="1"/>
</dbReference>
<dbReference type="SUPFAM" id="SSF47565">
    <property type="entry name" value="Insect pheromone/odorant-binding proteins"/>
    <property type="match status" value="1"/>
</dbReference>
<dbReference type="CDD" id="cd23992">
    <property type="entry name" value="PBP_GOBP"/>
    <property type="match status" value="1"/>
</dbReference>
<feature type="signal peptide" evidence="1">
    <location>
        <begin position="1"/>
        <end position="23"/>
    </location>
</feature>
<dbReference type="EMBL" id="KY391810">
    <property type="protein sequence ID" value="ASA40280.1"/>
    <property type="molecule type" value="mRNA"/>
</dbReference>
<dbReference type="AlphaFoldDB" id="A0A2K5B192"/>
<dbReference type="GO" id="GO:0005576">
    <property type="term" value="C:extracellular region"/>
    <property type="evidence" value="ECO:0007669"/>
    <property type="project" value="TreeGrafter"/>
</dbReference>
<proteinExistence type="evidence at transcript level"/>
<dbReference type="SMART" id="SM00708">
    <property type="entry name" value="PhBP"/>
    <property type="match status" value="1"/>
</dbReference>
<evidence type="ECO:0000313" key="2">
    <source>
        <dbReference type="EMBL" id="ASA40280.1"/>
    </source>
</evidence>
<dbReference type="PANTHER" id="PTHR21364">
    <property type="entry name" value="GENERAL ODORANT-BINDING PROTEIN 19A"/>
    <property type="match status" value="1"/>
</dbReference>
<feature type="chain" id="PRO_5014368553" evidence="1">
    <location>
        <begin position="24"/>
        <end position="146"/>
    </location>
</feature>
<protein>
    <submittedName>
        <fullName evidence="2">OBP6</fullName>
    </submittedName>
</protein>
<dbReference type="GO" id="GO:0035275">
    <property type="term" value="F:dibutyl phthalate binding"/>
    <property type="evidence" value="ECO:0007669"/>
    <property type="project" value="TreeGrafter"/>
</dbReference>
<dbReference type="InterPro" id="IPR006170">
    <property type="entry name" value="PBP/GOBP"/>
</dbReference>
<dbReference type="Gene3D" id="1.10.238.20">
    <property type="entry name" value="Pheromone/general odorant binding protein domain"/>
    <property type="match status" value="1"/>
</dbReference>
<dbReference type="InterPro" id="IPR036728">
    <property type="entry name" value="PBP_GOBP_sf"/>
</dbReference>
<reference evidence="2" key="1">
    <citation type="submission" date="2016-12" db="EMBL/GenBank/DDBJ databases">
        <title>Identification and sex expression profile of odorant-binding proteins in the Trichogramma japonicum using RNA-seq.</title>
        <authorList>
            <person name="Wu J."/>
        </authorList>
    </citation>
    <scope>NUCLEOTIDE SEQUENCE</scope>
</reference>
<dbReference type="GO" id="GO:0042048">
    <property type="term" value="P:olfactory behavior"/>
    <property type="evidence" value="ECO:0007669"/>
    <property type="project" value="TreeGrafter"/>
</dbReference>
<dbReference type="GO" id="GO:0007608">
    <property type="term" value="P:sensory perception of smell"/>
    <property type="evidence" value="ECO:0007669"/>
    <property type="project" value="TreeGrafter"/>
</dbReference>
<dbReference type="GO" id="GO:0005549">
    <property type="term" value="F:odorant binding"/>
    <property type="evidence" value="ECO:0007669"/>
    <property type="project" value="InterPro"/>
</dbReference>
<accession>A0A2K5B192</accession>
<organism evidence="2">
    <name type="scientific">Trichogramma japonicum</name>
    <dbReference type="NCBI Taxonomy" id="311206"/>
    <lineage>
        <taxon>Eukaryota</taxon>
        <taxon>Metazoa</taxon>
        <taxon>Ecdysozoa</taxon>
        <taxon>Arthropoda</taxon>
        <taxon>Hexapoda</taxon>
        <taxon>Insecta</taxon>
        <taxon>Pterygota</taxon>
        <taxon>Neoptera</taxon>
        <taxon>Endopterygota</taxon>
        <taxon>Hymenoptera</taxon>
        <taxon>Apocrita</taxon>
        <taxon>Proctotrupomorpha</taxon>
        <taxon>Chalcidoidea</taxon>
        <taxon>Trichogrammatidae</taxon>
        <taxon>Trichogramma</taxon>
    </lineage>
</organism>
<keyword evidence="1" id="KW-0732">Signal</keyword>
<name>A0A2K5B192_9HYME</name>